<feature type="region of interest" description="Disordered" evidence="1">
    <location>
        <begin position="184"/>
        <end position="253"/>
    </location>
</feature>
<reference evidence="2" key="1">
    <citation type="submission" date="2022-08" db="EMBL/GenBank/DDBJ databases">
        <title>A Global Phylogenomic Analysis of the Shiitake Genus Lentinula.</title>
        <authorList>
            <consortium name="DOE Joint Genome Institute"/>
            <person name="Sierra-Patev S."/>
            <person name="Min B."/>
            <person name="Naranjo-Ortiz M."/>
            <person name="Looney B."/>
            <person name="Konkel Z."/>
            <person name="Slot J.C."/>
            <person name="Sakamoto Y."/>
            <person name="Steenwyk J.L."/>
            <person name="Rokas A."/>
            <person name="Carro J."/>
            <person name="Camarero S."/>
            <person name="Ferreira P."/>
            <person name="Molpeceres G."/>
            <person name="Ruiz-Duenas F.J."/>
            <person name="Serrano A."/>
            <person name="Henrissat B."/>
            <person name="Drula E."/>
            <person name="Hughes K.W."/>
            <person name="Mata J.L."/>
            <person name="Ishikawa N.K."/>
            <person name="Vargas-Isla R."/>
            <person name="Ushijima S."/>
            <person name="Smith C.A."/>
            <person name="Ahrendt S."/>
            <person name="Andreopoulos W."/>
            <person name="He G."/>
            <person name="Labutti K."/>
            <person name="Lipzen A."/>
            <person name="Ng V."/>
            <person name="Riley R."/>
            <person name="Sandor L."/>
            <person name="Barry K."/>
            <person name="Martinez A.T."/>
            <person name="Xiao Y."/>
            <person name="Gibbons J.G."/>
            <person name="Terashima K."/>
            <person name="Grigoriev I.V."/>
            <person name="Hibbett D.S."/>
        </authorList>
    </citation>
    <scope>NUCLEOTIDE SEQUENCE</scope>
    <source>
        <strain evidence="2">RHP3577 ss4</strain>
    </source>
</reference>
<evidence type="ECO:0000256" key="1">
    <source>
        <dbReference type="SAM" id="MobiDB-lite"/>
    </source>
</evidence>
<dbReference type="Proteomes" id="UP001150217">
    <property type="component" value="Unassembled WGS sequence"/>
</dbReference>
<sequence>MAVRTLQVLLESPVPTESEEIYNVFGEAAPFLLYLRDFWMGRANCPLFAEHILLTAEHLSHSLPAFLRDDLEQQWGIPPEHRSPGSGVLNLEQFPTIPIPFCLRFRKGSAIMRMVPSKDLDPFTSLRGQVVLPGVPKIASPSKVSDVILPSSTTKAPAVPPRVLRRNREVEGLKADASSFLASPRSIRSKDSDNELLRGSPSADTAPRASTSTKVPVDSKKPKSKTTIKVVEDSKASNSPPAGTAYKRANPDK</sequence>
<evidence type="ECO:0000313" key="2">
    <source>
        <dbReference type="EMBL" id="KAJ4470540.1"/>
    </source>
</evidence>
<evidence type="ECO:0000313" key="3">
    <source>
        <dbReference type="Proteomes" id="UP001150217"/>
    </source>
</evidence>
<name>A0ABQ8V4P9_9AGAR</name>
<protein>
    <submittedName>
        <fullName evidence="2">Uncharacterized protein</fullName>
    </submittedName>
</protein>
<comment type="caution">
    <text evidence="2">The sequence shown here is derived from an EMBL/GenBank/DDBJ whole genome shotgun (WGS) entry which is preliminary data.</text>
</comment>
<organism evidence="2 3">
    <name type="scientific">Lentinula lateritia</name>
    <dbReference type="NCBI Taxonomy" id="40482"/>
    <lineage>
        <taxon>Eukaryota</taxon>
        <taxon>Fungi</taxon>
        <taxon>Dikarya</taxon>
        <taxon>Basidiomycota</taxon>
        <taxon>Agaricomycotina</taxon>
        <taxon>Agaricomycetes</taxon>
        <taxon>Agaricomycetidae</taxon>
        <taxon>Agaricales</taxon>
        <taxon>Marasmiineae</taxon>
        <taxon>Omphalotaceae</taxon>
        <taxon>Lentinula</taxon>
    </lineage>
</organism>
<accession>A0ABQ8V4P9</accession>
<dbReference type="EMBL" id="JANVFT010000091">
    <property type="protein sequence ID" value="KAJ4470540.1"/>
    <property type="molecule type" value="Genomic_DNA"/>
</dbReference>
<proteinExistence type="predicted"/>
<keyword evidence="3" id="KW-1185">Reference proteome</keyword>
<gene>
    <name evidence="2" type="ORF">C8R41DRAFT_870800</name>
</gene>